<feature type="region of interest" description="Disordered" evidence="1">
    <location>
        <begin position="134"/>
        <end position="155"/>
    </location>
</feature>
<dbReference type="AlphaFoldDB" id="A0A7R9P684"/>
<dbReference type="EMBL" id="OE180397">
    <property type="protein sequence ID" value="CAD7571232.1"/>
    <property type="molecule type" value="Genomic_DNA"/>
</dbReference>
<organism evidence="2">
    <name type="scientific">Timema californicum</name>
    <name type="common">California timema</name>
    <name type="synonym">Walking stick</name>
    <dbReference type="NCBI Taxonomy" id="61474"/>
    <lineage>
        <taxon>Eukaryota</taxon>
        <taxon>Metazoa</taxon>
        <taxon>Ecdysozoa</taxon>
        <taxon>Arthropoda</taxon>
        <taxon>Hexapoda</taxon>
        <taxon>Insecta</taxon>
        <taxon>Pterygota</taxon>
        <taxon>Neoptera</taxon>
        <taxon>Polyneoptera</taxon>
        <taxon>Phasmatodea</taxon>
        <taxon>Timematodea</taxon>
        <taxon>Timematoidea</taxon>
        <taxon>Timematidae</taxon>
        <taxon>Timema</taxon>
    </lineage>
</organism>
<evidence type="ECO:0000313" key="2">
    <source>
        <dbReference type="EMBL" id="CAD7571232.1"/>
    </source>
</evidence>
<name>A0A7R9P684_TIMCA</name>
<protein>
    <submittedName>
        <fullName evidence="2">(California timema) hypothetical protein</fullName>
    </submittedName>
</protein>
<gene>
    <name evidence="2" type="ORF">TCMB3V08_LOCUS3912</name>
</gene>
<sequence>MNTASYYPFGLYVLSTNYANGLGIGKVRLEEVNPHLRGGRVENHLRKTIPSSPDRDSNLDLPVLSSRAKHDSRSGLPVTESTGFQLRLGVQWALFLPRKCGCISFLFNLPNSYISVKGIGKVELEEVNPHLRGGRVENHLGKTTPSSPNRDSNLDLPVLSSRAHHDKRVSQLRHRGGGNYVIACQETADVQERVLALPASSERHDIYHTQVSLLLCCEF</sequence>
<reference evidence="2" key="1">
    <citation type="submission" date="2020-11" db="EMBL/GenBank/DDBJ databases">
        <authorList>
            <person name="Tran Van P."/>
        </authorList>
    </citation>
    <scope>NUCLEOTIDE SEQUENCE</scope>
</reference>
<feature type="compositionally biased region" description="Polar residues" evidence="1">
    <location>
        <begin position="141"/>
        <end position="151"/>
    </location>
</feature>
<accession>A0A7R9P684</accession>
<proteinExistence type="predicted"/>
<evidence type="ECO:0000256" key="1">
    <source>
        <dbReference type="SAM" id="MobiDB-lite"/>
    </source>
</evidence>